<gene>
    <name evidence="4" type="ORF">DFW101_0100</name>
</gene>
<reference evidence="5" key="1">
    <citation type="journal article" date="2015" name="Genome Announc.">
        <title>High-Quality Draft Genome Sequence of Desulfovibrio carbinoliphilus FW-101-2B, an Organic Acid-Oxidizing Sulfate-Reducing Bacterium Isolated from Uranium(VI)-Contaminated Groundwater.</title>
        <authorList>
            <person name="Ramsay B.D."/>
            <person name="Hwang C."/>
            <person name="Woo H.L."/>
            <person name="Carroll S.L."/>
            <person name="Lucas S."/>
            <person name="Han J."/>
            <person name="Lapidus A.L."/>
            <person name="Cheng J.F."/>
            <person name="Goodwin L.A."/>
            <person name="Pitluck S."/>
            <person name="Peters L."/>
            <person name="Chertkov O."/>
            <person name="Held B."/>
            <person name="Detter J.C."/>
            <person name="Han C.S."/>
            <person name="Tapia R."/>
            <person name="Land M.L."/>
            <person name="Hauser L.J."/>
            <person name="Kyrpides N.C."/>
            <person name="Ivanova N.N."/>
            <person name="Mikhailova N."/>
            <person name="Pagani I."/>
            <person name="Woyke T."/>
            <person name="Arkin A.P."/>
            <person name="Dehal P."/>
            <person name="Chivian D."/>
            <person name="Criddle C.S."/>
            <person name="Wu W."/>
            <person name="Chakraborty R."/>
            <person name="Hazen T.C."/>
            <person name="Fields M.W."/>
        </authorList>
    </citation>
    <scope>NUCLEOTIDE SEQUENCE [LARGE SCALE GENOMIC DNA]</scope>
    <source>
        <strain evidence="5">FW-101-2B</strain>
    </source>
</reference>
<dbReference type="OrthoDB" id="9812433at2"/>
<evidence type="ECO:0000313" key="4">
    <source>
        <dbReference type="EMBL" id="EHJ46117.1"/>
    </source>
</evidence>
<dbReference type="CDD" id="cd05387">
    <property type="entry name" value="BY-kinase"/>
    <property type="match status" value="1"/>
</dbReference>
<dbReference type="STRING" id="694327.DFW101_0100"/>
<keyword evidence="1" id="KW-0547">Nucleotide-binding</keyword>
<evidence type="ECO:0000256" key="3">
    <source>
        <dbReference type="SAM" id="MobiDB-lite"/>
    </source>
</evidence>
<keyword evidence="4" id="KW-0829">Tyrosine-protein kinase</keyword>
<name>G7QCG1_9BACT</name>
<dbReference type="SUPFAM" id="SSF52540">
    <property type="entry name" value="P-loop containing nucleoside triphosphate hydrolases"/>
    <property type="match status" value="1"/>
</dbReference>
<dbReference type="PANTHER" id="PTHR32309:SF31">
    <property type="entry name" value="CAPSULAR EXOPOLYSACCHARIDE FAMILY"/>
    <property type="match status" value="1"/>
</dbReference>
<dbReference type="PANTHER" id="PTHR32309">
    <property type="entry name" value="TYROSINE-PROTEIN KINASE"/>
    <property type="match status" value="1"/>
</dbReference>
<dbReference type="EMBL" id="CM001368">
    <property type="protein sequence ID" value="EHJ46117.1"/>
    <property type="molecule type" value="Genomic_DNA"/>
</dbReference>
<protein>
    <submittedName>
        <fullName evidence="4">Non-specific protein-tyrosine kinase</fullName>
        <ecNumber evidence="4">2.7.10.2</ecNumber>
    </submittedName>
</protein>
<dbReference type="Pfam" id="PF10609">
    <property type="entry name" value="ParA"/>
    <property type="match status" value="1"/>
</dbReference>
<dbReference type="InterPro" id="IPR005702">
    <property type="entry name" value="Wzc-like_C"/>
</dbReference>
<dbReference type="AlphaFoldDB" id="G7QCG1"/>
<evidence type="ECO:0000256" key="1">
    <source>
        <dbReference type="ARBA" id="ARBA00022741"/>
    </source>
</evidence>
<evidence type="ECO:0000256" key="2">
    <source>
        <dbReference type="ARBA" id="ARBA00022840"/>
    </source>
</evidence>
<keyword evidence="4" id="KW-0808">Transferase</keyword>
<feature type="region of interest" description="Disordered" evidence="3">
    <location>
        <begin position="1"/>
        <end position="21"/>
    </location>
</feature>
<dbReference type="Gene3D" id="3.40.50.300">
    <property type="entry name" value="P-loop containing nucleotide triphosphate hydrolases"/>
    <property type="match status" value="1"/>
</dbReference>
<keyword evidence="2" id="KW-0067">ATP-binding</keyword>
<dbReference type="InterPro" id="IPR050445">
    <property type="entry name" value="Bact_polysacc_biosynth/exp"/>
</dbReference>
<dbReference type="NCBIfam" id="TIGR03018">
    <property type="entry name" value="pepcterm_TyrKin"/>
    <property type="match status" value="1"/>
</dbReference>
<dbReference type="eggNOG" id="COG0489">
    <property type="taxonomic scope" value="Bacteria"/>
</dbReference>
<dbReference type="InterPro" id="IPR027417">
    <property type="entry name" value="P-loop_NTPase"/>
</dbReference>
<dbReference type="Proteomes" id="UP000004662">
    <property type="component" value="Chromosome"/>
</dbReference>
<accession>G7QCG1</accession>
<organism evidence="4 5">
    <name type="scientific">Solidesulfovibrio carbinoliphilus subsp. oakridgensis</name>
    <dbReference type="NCBI Taxonomy" id="694327"/>
    <lineage>
        <taxon>Bacteria</taxon>
        <taxon>Pseudomonadati</taxon>
        <taxon>Thermodesulfobacteriota</taxon>
        <taxon>Desulfovibrionia</taxon>
        <taxon>Desulfovibrionales</taxon>
        <taxon>Desulfovibrionaceae</taxon>
        <taxon>Solidesulfovibrio</taxon>
    </lineage>
</organism>
<keyword evidence="4" id="KW-0418">Kinase</keyword>
<feature type="compositionally biased region" description="Basic and acidic residues" evidence="3">
    <location>
        <begin position="1"/>
        <end position="13"/>
    </location>
</feature>
<dbReference type="GO" id="GO:0005524">
    <property type="term" value="F:ATP binding"/>
    <property type="evidence" value="ECO:0007669"/>
    <property type="project" value="UniProtKB-KW"/>
</dbReference>
<keyword evidence="5" id="KW-1185">Reference proteome</keyword>
<dbReference type="HOGENOM" id="CLU_052027_1_1_7"/>
<dbReference type="GO" id="GO:0004715">
    <property type="term" value="F:non-membrane spanning protein tyrosine kinase activity"/>
    <property type="evidence" value="ECO:0007669"/>
    <property type="project" value="UniProtKB-EC"/>
</dbReference>
<sequence length="273" mass="30012">MSRIEEALGKAAERQAGMPRPEARLFFRQEATLPPPSQAIDPARLSEEKLVVLKSPASPEAEEFRKLKEALVKAIRDPDNFNNIILVTSAHHGEGKSLLVVNLAISLAQEFDHTVLVVDADLRAPTCHRYLEVAPERGLSDCLLDGLDVGQALINTGIGKLVLLPAGKAVKNPMELLSSNSMRRLMTEIKQRYRDRIILVDTPPVLLFAETRSLADVADGAVLVVREGKTSLEDVQESLTLLNNKVLGLVYNATDYVKPCSSYYSSYYAACND</sequence>
<proteinExistence type="predicted"/>
<dbReference type="InterPro" id="IPR033756">
    <property type="entry name" value="YlxH/NBP35"/>
</dbReference>
<dbReference type="NCBIfam" id="TIGR01007">
    <property type="entry name" value="eps_fam"/>
    <property type="match status" value="1"/>
</dbReference>
<dbReference type="EC" id="2.7.10.2" evidence="4"/>
<dbReference type="RefSeq" id="WP_009179575.1">
    <property type="nucleotide sequence ID" value="NZ_CM001368.1"/>
</dbReference>
<evidence type="ECO:0000313" key="5">
    <source>
        <dbReference type="Proteomes" id="UP000004662"/>
    </source>
</evidence>